<dbReference type="InterPro" id="IPR049978">
    <property type="entry name" value="SCO6880-like"/>
</dbReference>
<comment type="caution">
    <text evidence="2">The sequence shown here is derived from an EMBL/GenBank/DDBJ whole genome shotgun (WGS) entry which is preliminary data.</text>
</comment>
<accession>A0A7Y0TVI0</accession>
<sequence>MSASHVQPEQIPRSSTRGLLLGLGATPVAALLAGVVLFIVLTLVFGFNRALWGFPLWGGLMLSGLIPVGDRKLVEWLPIGIGLMARKLTRQDRYRYRILSPRPDGTLALPGRAAALRLVEDVGTGAALIHDPNGKTLVAIGRVSHGDFLLLSDEAKQEKSVLFARMVSTLALSDGIWRIQVLTRSIPDSGYSISQYWEQMKAQSLSAVASESYEDLIQELGGATERHETLLAISLDLRKCEATIKAYGGGITGAVKVMAERMVTAETATQSAQLKISEWLTCPELAHLIRTTYDPAAAVELDQHPSLGQYVPHAGPMAVQENWATYETDSAIHKTMLISWPGIPAWPGFLRPLVVHPGIRVAFSLIFEPIPRDKAMSSAKREVINEAIAAAERQRSGQISTILNDQDEQAATQHLADVAAGHTDVWYAGLVTVSAKGKTELTQAVESVKSSAIEAGCELRVLYGQQATLFPAAALPLCQGLPKFKGVGL</sequence>
<organism evidence="2 3">
    <name type="scientific">Mobiluncus mulieris</name>
    <dbReference type="NCBI Taxonomy" id="2052"/>
    <lineage>
        <taxon>Bacteria</taxon>
        <taxon>Bacillati</taxon>
        <taxon>Actinomycetota</taxon>
        <taxon>Actinomycetes</taxon>
        <taxon>Actinomycetales</taxon>
        <taxon>Actinomycetaceae</taxon>
        <taxon>Mobiluncus</taxon>
    </lineage>
</organism>
<evidence type="ECO:0000313" key="2">
    <source>
        <dbReference type="EMBL" id="NMX04406.1"/>
    </source>
</evidence>
<reference evidence="2 3" key="1">
    <citation type="submission" date="2020-04" db="EMBL/GenBank/DDBJ databases">
        <title>Antimicrobial susceptibility and clonality of vaginal-derived multi-drug resistant Mobiluncus isolates in China.</title>
        <authorList>
            <person name="Zhang X."/>
        </authorList>
    </citation>
    <scope>NUCLEOTIDE SEQUENCE [LARGE SCALE GENOMIC DNA]</scope>
    <source>
        <strain evidence="2 3">12</strain>
    </source>
</reference>
<feature type="transmembrane region" description="Helical" evidence="1">
    <location>
        <begin position="20"/>
        <end position="44"/>
    </location>
</feature>
<dbReference type="Proteomes" id="UP000575397">
    <property type="component" value="Unassembled WGS sequence"/>
</dbReference>
<keyword evidence="1" id="KW-0812">Transmembrane</keyword>
<dbReference type="NCBIfam" id="NF042935">
    <property type="entry name" value="SCO6880_fam"/>
    <property type="match status" value="1"/>
</dbReference>
<proteinExistence type="predicted"/>
<dbReference type="EMBL" id="JABCUS010000036">
    <property type="protein sequence ID" value="NMX04406.1"/>
    <property type="molecule type" value="Genomic_DNA"/>
</dbReference>
<protein>
    <submittedName>
        <fullName evidence="2">PrgI family protein</fullName>
    </submittedName>
</protein>
<name>A0A7Y0TVI0_9ACTO</name>
<dbReference type="RefSeq" id="WP_169756893.1">
    <property type="nucleotide sequence ID" value="NZ_JABCUO010000003.1"/>
</dbReference>
<dbReference type="AlphaFoldDB" id="A0A7Y0TVI0"/>
<keyword evidence="1" id="KW-0472">Membrane</keyword>
<evidence type="ECO:0000256" key="1">
    <source>
        <dbReference type="SAM" id="Phobius"/>
    </source>
</evidence>
<evidence type="ECO:0000313" key="3">
    <source>
        <dbReference type="Proteomes" id="UP000575397"/>
    </source>
</evidence>
<gene>
    <name evidence="2" type="ORF">HHJ77_10970</name>
</gene>
<keyword evidence="1" id="KW-1133">Transmembrane helix</keyword>